<dbReference type="GO" id="GO:1990782">
    <property type="term" value="F:protein tyrosine kinase binding"/>
    <property type="evidence" value="ECO:0007669"/>
    <property type="project" value="TreeGrafter"/>
</dbReference>
<evidence type="ECO:0000256" key="1">
    <source>
        <dbReference type="SAM" id="MobiDB-lite"/>
    </source>
</evidence>
<keyword evidence="2" id="KW-1133">Transmembrane helix</keyword>
<accession>A0AAV6G2N4</accession>
<evidence type="ECO:0000256" key="3">
    <source>
        <dbReference type="SAM" id="SignalP"/>
    </source>
</evidence>
<comment type="caution">
    <text evidence="5">The sequence shown here is derived from an EMBL/GenBank/DDBJ whole genome shotgun (WGS) entry which is preliminary data.</text>
</comment>
<feature type="domain" description="Ig-like" evidence="4">
    <location>
        <begin position="119"/>
        <end position="221"/>
    </location>
</feature>
<dbReference type="InterPro" id="IPR007110">
    <property type="entry name" value="Ig-like_dom"/>
</dbReference>
<keyword evidence="6" id="KW-1185">Reference proteome</keyword>
<dbReference type="InterPro" id="IPR036179">
    <property type="entry name" value="Ig-like_dom_sf"/>
</dbReference>
<proteinExistence type="predicted"/>
<dbReference type="Pfam" id="PF07686">
    <property type="entry name" value="V-set"/>
    <property type="match status" value="1"/>
</dbReference>
<evidence type="ECO:0000313" key="5">
    <source>
        <dbReference type="EMBL" id="KAG5268322.1"/>
    </source>
</evidence>
<evidence type="ECO:0000259" key="4">
    <source>
        <dbReference type="PROSITE" id="PS50835"/>
    </source>
</evidence>
<dbReference type="GO" id="GO:0070374">
    <property type="term" value="P:positive regulation of ERK1 and ERK2 cascade"/>
    <property type="evidence" value="ECO:0007669"/>
    <property type="project" value="TreeGrafter"/>
</dbReference>
<protein>
    <recommendedName>
        <fullName evidence="4">Ig-like domain-containing protein</fullName>
    </recommendedName>
</protein>
<evidence type="ECO:0000256" key="2">
    <source>
        <dbReference type="SAM" id="Phobius"/>
    </source>
</evidence>
<dbReference type="Gene3D" id="2.60.40.10">
    <property type="entry name" value="Immunoglobulins"/>
    <property type="match status" value="1"/>
</dbReference>
<keyword evidence="2" id="KW-0812">Transmembrane</keyword>
<keyword evidence="3" id="KW-0732">Signal</keyword>
<dbReference type="InterPro" id="IPR013783">
    <property type="entry name" value="Ig-like_fold"/>
</dbReference>
<gene>
    <name evidence="5" type="ORF">AALO_G00211300</name>
</gene>
<dbReference type="GO" id="GO:0045121">
    <property type="term" value="C:membrane raft"/>
    <property type="evidence" value="ECO:0007669"/>
    <property type="project" value="TreeGrafter"/>
</dbReference>
<feature type="compositionally biased region" description="Pro residues" evidence="1">
    <location>
        <begin position="229"/>
        <end position="252"/>
    </location>
</feature>
<dbReference type="AlphaFoldDB" id="A0AAV6G2N4"/>
<dbReference type="PROSITE" id="PS50835">
    <property type="entry name" value="IG_LIKE"/>
    <property type="match status" value="2"/>
</dbReference>
<dbReference type="GO" id="GO:0042110">
    <property type="term" value="P:T cell activation"/>
    <property type="evidence" value="ECO:0007669"/>
    <property type="project" value="TreeGrafter"/>
</dbReference>
<dbReference type="PANTHER" id="PTHR11422:SF5">
    <property type="entry name" value="DIVERSE IMMUNOGLOBULIN DOMAIN-CONTAINING PROTEIN 1.1 ISOFORM X1-RELATED"/>
    <property type="match status" value="1"/>
</dbReference>
<dbReference type="SUPFAM" id="SSF48726">
    <property type="entry name" value="Immunoglobulin"/>
    <property type="match status" value="1"/>
</dbReference>
<dbReference type="GO" id="GO:0035723">
    <property type="term" value="P:interleukin-15-mediated signaling pathway"/>
    <property type="evidence" value="ECO:0007669"/>
    <property type="project" value="TreeGrafter"/>
</dbReference>
<evidence type="ECO:0000313" key="6">
    <source>
        <dbReference type="Proteomes" id="UP000823561"/>
    </source>
</evidence>
<dbReference type="EMBL" id="JADWDJ010000016">
    <property type="protein sequence ID" value="KAG5268322.1"/>
    <property type="molecule type" value="Genomic_DNA"/>
</dbReference>
<feature type="domain" description="Ig-like" evidence="4">
    <location>
        <begin position="7"/>
        <end position="107"/>
    </location>
</feature>
<dbReference type="InterPro" id="IPR013106">
    <property type="entry name" value="Ig_V-set"/>
</dbReference>
<sequence length="341" mass="36967">MAKLHNPTVRLLLTLLLQQQGTRGDFITVSSSVRETATLPCKSVLTHYPDCSATTWTYDRSGKTVEAVTLGRIRSENIYRAERLTLLPDCSLHITDVTTEDIGLYRCWQSTNGAYGHEPLTSVYLSVLTIYASEAGNDVFLDCILETHDNCHRILSVGNVHLSWVDEGGAELQNTNSLQISRASFCETRLTEKLRAPNPTSTQRTRRCHVTAGGQVQTSVSYTLREPDPTAPETPPQPPSTPPKTAPTPTPTPGSASDPVLYTSLCTGLLAVVAVCAAAFLVSRKRGRACGKRDGQLTQTDTSQTGNLTYAEVAQRSQAHALPPNAADSVTYATINITHQA</sequence>
<feature type="signal peptide" evidence="3">
    <location>
        <begin position="1"/>
        <end position="24"/>
    </location>
</feature>
<dbReference type="GO" id="GO:0009897">
    <property type="term" value="C:external side of plasma membrane"/>
    <property type="evidence" value="ECO:0007669"/>
    <property type="project" value="TreeGrafter"/>
</dbReference>
<keyword evidence="2" id="KW-0472">Membrane</keyword>
<feature type="region of interest" description="Disordered" evidence="1">
    <location>
        <begin position="193"/>
        <end position="256"/>
    </location>
</feature>
<reference evidence="5" key="1">
    <citation type="submission" date="2020-10" db="EMBL/GenBank/DDBJ databases">
        <title>Chromosome-scale genome assembly of the Allis shad, Alosa alosa.</title>
        <authorList>
            <person name="Margot Z."/>
            <person name="Christophe K."/>
            <person name="Cabau C."/>
            <person name="Louis A."/>
            <person name="Berthelot C."/>
            <person name="Parey E."/>
            <person name="Roest Crollius H."/>
            <person name="Montfort J."/>
            <person name="Robinson-Rechavi M."/>
            <person name="Bucao C."/>
            <person name="Bouchez O."/>
            <person name="Gislard M."/>
            <person name="Lluch J."/>
            <person name="Milhes M."/>
            <person name="Lampietro C."/>
            <person name="Lopez Roques C."/>
            <person name="Donnadieu C."/>
            <person name="Braasch I."/>
            <person name="Desvignes T."/>
            <person name="Postlethwait J."/>
            <person name="Bobe J."/>
            <person name="Guiguen Y."/>
        </authorList>
    </citation>
    <scope>NUCLEOTIDE SEQUENCE</scope>
    <source>
        <strain evidence="5">M-15738</strain>
        <tissue evidence="5">Blood</tissue>
    </source>
</reference>
<organism evidence="5 6">
    <name type="scientific">Alosa alosa</name>
    <name type="common">allis shad</name>
    <dbReference type="NCBI Taxonomy" id="278164"/>
    <lineage>
        <taxon>Eukaryota</taxon>
        <taxon>Metazoa</taxon>
        <taxon>Chordata</taxon>
        <taxon>Craniata</taxon>
        <taxon>Vertebrata</taxon>
        <taxon>Euteleostomi</taxon>
        <taxon>Actinopterygii</taxon>
        <taxon>Neopterygii</taxon>
        <taxon>Teleostei</taxon>
        <taxon>Clupei</taxon>
        <taxon>Clupeiformes</taxon>
        <taxon>Clupeoidei</taxon>
        <taxon>Clupeidae</taxon>
        <taxon>Alosa</taxon>
    </lineage>
</organism>
<dbReference type="PANTHER" id="PTHR11422">
    <property type="entry name" value="T-CELL SURFACE GLYCOPROTEIN CD4"/>
    <property type="match status" value="1"/>
</dbReference>
<feature type="chain" id="PRO_5043551797" description="Ig-like domain-containing protein" evidence="3">
    <location>
        <begin position="25"/>
        <end position="341"/>
    </location>
</feature>
<dbReference type="Proteomes" id="UP000823561">
    <property type="component" value="Chromosome 16"/>
</dbReference>
<feature type="transmembrane region" description="Helical" evidence="2">
    <location>
        <begin position="260"/>
        <end position="283"/>
    </location>
</feature>
<dbReference type="GO" id="GO:0042289">
    <property type="term" value="F:MHC class II protein binding"/>
    <property type="evidence" value="ECO:0007669"/>
    <property type="project" value="TreeGrafter"/>
</dbReference>
<name>A0AAV6G2N4_9TELE</name>